<organism evidence="1 2">
    <name type="scientific">Colletotrichum truncatum</name>
    <name type="common">Anthracnose fungus</name>
    <name type="synonym">Colletotrichum capsici</name>
    <dbReference type="NCBI Taxonomy" id="5467"/>
    <lineage>
        <taxon>Eukaryota</taxon>
        <taxon>Fungi</taxon>
        <taxon>Dikarya</taxon>
        <taxon>Ascomycota</taxon>
        <taxon>Pezizomycotina</taxon>
        <taxon>Sordariomycetes</taxon>
        <taxon>Hypocreomycetidae</taxon>
        <taxon>Glomerellales</taxon>
        <taxon>Glomerellaceae</taxon>
        <taxon>Colletotrichum</taxon>
        <taxon>Colletotrichum truncatum species complex</taxon>
    </lineage>
</organism>
<proteinExistence type="predicted"/>
<gene>
    <name evidence="1" type="ORF">CTRU02_206264</name>
</gene>
<dbReference type="EMBL" id="VUJX02000003">
    <property type="protein sequence ID" value="KAL0939654.1"/>
    <property type="molecule type" value="Genomic_DNA"/>
</dbReference>
<dbReference type="Proteomes" id="UP000805649">
    <property type="component" value="Unassembled WGS sequence"/>
</dbReference>
<protein>
    <submittedName>
        <fullName evidence="1">Binuclear zinc transcription factor</fullName>
    </submittedName>
</protein>
<reference evidence="1 2" key="1">
    <citation type="journal article" date="2020" name="Phytopathology">
        <title>Genome Sequence Resources of Colletotrichum truncatum, C. plurivorum, C. musicola, and C. sojae: Four Species Pathogenic to Soybean (Glycine max).</title>
        <authorList>
            <person name="Rogerio F."/>
            <person name="Boufleur T.R."/>
            <person name="Ciampi-Guillardi M."/>
            <person name="Sukno S.A."/>
            <person name="Thon M.R."/>
            <person name="Massola Junior N.S."/>
            <person name="Baroncelli R."/>
        </authorList>
    </citation>
    <scope>NUCLEOTIDE SEQUENCE [LARGE SCALE GENOMIC DNA]</scope>
    <source>
        <strain evidence="1 2">CMES1059</strain>
    </source>
</reference>
<evidence type="ECO:0000313" key="2">
    <source>
        <dbReference type="Proteomes" id="UP000805649"/>
    </source>
</evidence>
<comment type="caution">
    <text evidence="1">The sequence shown here is derived from an EMBL/GenBank/DDBJ whole genome shotgun (WGS) entry which is preliminary data.</text>
</comment>
<keyword evidence="2" id="KW-1185">Reference proteome</keyword>
<accession>A0ACC3Z6D2</accession>
<sequence>MARNTGENISATPFSCHQCRYRKLKCDRIRPSCGRCVRIGDACGYPQVRRANVGRRKRVHELETKLDQLERLARGVEQPKAAQEVTEQQGAFDDSRDFIINTETFNSESTSATPEPSQSHSQADNYFAELVSVGLFEQQPSIELVTFLVNSYFEKWHYAAPMFQQDRYMMSLYLPPHMRPPMCLQYIIMALGADIVKTHRQLAIPFYQRARAYIQSDEMRGEGQFFATLAHAQAWSLIANFEAQQLFFAQSSMSLCRAIRTAQMLGLHHIDRDSMESLPLLAPPADWVEAEERRRTWWVIYCSDRLVCGSTGWPAMIDERDLHTRLPASENAFETGSEEPTSYLTSVLHQEGQGFSPFAGRVLATSLFYQTFQHSTQLPRNGVCSDVDISLYWKRHHEIDNDLVALLQGLPGDLQLPCKIRCQNATFVNIIIQTSIICLHRGVLSSTQRLGLSEQTIRQSRGRLIAAAEELLNIFRMMPDVNQALKNPMLTFSVYTASLVFLDQPVSADPHYQRQDSLNFILRIMMLAAKTWDNPVTGSMAAQLASDMRQRGIDSPAVEKAKEMPLQRSLVPIFAKGDSQSSNFLFQLTSPNSGSTLSSTSDNL</sequence>
<name>A0ACC3Z6D2_COLTU</name>
<evidence type="ECO:0000313" key="1">
    <source>
        <dbReference type="EMBL" id="KAL0939654.1"/>
    </source>
</evidence>